<keyword evidence="2" id="KW-1185">Reference proteome</keyword>
<dbReference type="Gramene" id="Psat03G0065000-T1">
    <property type="protein sequence ID" value="KAI5424551.1"/>
    <property type="gene ID" value="KIW84_030650"/>
</dbReference>
<organism evidence="1 2">
    <name type="scientific">Pisum sativum</name>
    <name type="common">Garden pea</name>
    <name type="synonym">Lathyrus oleraceus</name>
    <dbReference type="NCBI Taxonomy" id="3888"/>
    <lineage>
        <taxon>Eukaryota</taxon>
        <taxon>Viridiplantae</taxon>
        <taxon>Streptophyta</taxon>
        <taxon>Embryophyta</taxon>
        <taxon>Tracheophyta</taxon>
        <taxon>Spermatophyta</taxon>
        <taxon>Magnoliopsida</taxon>
        <taxon>eudicotyledons</taxon>
        <taxon>Gunneridae</taxon>
        <taxon>Pentapetalae</taxon>
        <taxon>rosids</taxon>
        <taxon>fabids</taxon>
        <taxon>Fabales</taxon>
        <taxon>Fabaceae</taxon>
        <taxon>Papilionoideae</taxon>
        <taxon>50 kb inversion clade</taxon>
        <taxon>NPAAA clade</taxon>
        <taxon>Hologalegina</taxon>
        <taxon>IRL clade</taxon>
        <taxon>Fabeae</taxon>
        <taxon>Lathyrus</taxon>
    </lineage>
</organism>
<dbReference type="EMBL" id="JAMSHJ010000003">
    <property type="protein sequence ID" value="KAI5424551.1"/>
    <property type="molecule type" value="Genomic_DNA"/>
</dbReference>
<dbReference type="AlphaFoldDB" id="A0A9D5AZ92"/>
<evidence type="ECO:0000313" key="1">
    <source>
        <dbReference type="EMBL" id="KAI5424551.1"/>
    </source>
</evidence>
<dbReference type="Proteomes" id="UP001058974">
    <property type="component" value="Chromosome 3"/>
</dbReference>
<name>A0A9D5AZ92_PEA</name>
<reference evidence="1 2" key="1">
    <citation type="journal article" date="2022" name="Nat. Genet.">
        <title>Improved pea reference genome and pan-genome highlight genomic features and evolutionary characteristics.</title>
        <authorList>
            <person name="Yang T."/>
            <person name="Liu R."/>
            <person name="Luo Y."/>
            <person name="Hu S."/>
            <person name="Wang D."/>
            <person name="Wang C."/>
            <person name="Pandey M.K."/>
            <person name="Ge S."/>
            <person name="Xu Q."/>
            <person name="Li N."/>
            <person name="Li G."/>
            <person name="Huang Y."/>
            <person name="Saxena R.K."/>
            <person name="Ji Y."/>
            <person name="Li M."/>
            <person name="Yan X."/>
            <person name="He Y."/>
            <person name="Liu Y."/>
            <person name="Wang X."/>
            <person name="Xiang C."/>
            <person name="Varshney R.K."/>
            <person name="Ding H."/>
            <person name="Gao S."/>
            <person name="Zong X."/>
        </authorList>
    </citation>
    <scope>NUCLEOTIDE SEQUENCE [LARGE SCALE GENOMIC DNA]</scope>
    <source>
        <strain evidence="1 2">cv. Zhongwan 6</strain>
    </source>
</reference>
<sequence length="262" mass="29402">MGRGLTELDFATGFNPCLLAVLVTLRTRDWLRYAEVFLISKACNSGMQACYPKMVKPVTCLLRRTLVDIKVASCVNLDAAATLRALESIQQKIKRLHLDYIWKKSDNLGHDFLNFDLNASAGGKPNFFIEPILDVCKNVSEISFTLEMLSSKCLNLKVVMLGQFQRICLTIGSRLDVIALCHKFQPLFEIQGCKLVTEKGLKTMTCLLRRTLIGVKVASCANLDATATLKALEPIKDKIERLTWIVFGRKMITLDIVYSTFT</sequence>
<protein>
    <submittedName>
        <fullName evidence="1">Uncharacterized protein</fullName>
    </submittedName>
</protein>
<accession>A0A9D5AZ92</accession>
<evidence type="ECO:0000313" key="2">
    <source>
        <dbReference type="Proteomes" id="UP001058974"/>
    </source>
</evidence>
<comment type="caution">
    <text evidence="1">The sequence shown here is derived from an EMBL/GenBank/DDBJ whole genome shotgun (WGS) entry which is preliminary data.</text>
</comment>
<proteinExistence type="predicted"/>
<gene>
    <name evidence="1" type="ORF">KIW84_030650</name>
</gene>